<keyword evidence="1" id="KW-0675">Receptor</keyword>
<dbReference type="Proteomes" id="UP000298073">
    <property type="component" value="Unassembled WGS sequence"/>
</dbReference>
<gene>
    <name evidence="1" type="ORF">E4T97_20100</name>
</gene>
<name>A0A7K3MKE7_9BACE</name>
<dbReference type="OrthoDB" id="9760333at2"/>
<proteinExistence type="predicted"/>
<reference evidence="1 2" key="1">
    <citation type="submission" date="2019-03" db="EMBL/GenBank/DDBJ databases">
        <title>Diversity of the mouse oral microbiome.</title>
        <authorList>
            <person name="Joseph S."/>
            <person name="Aduse-Opoku J."/>
            <person name="Curtis M."/>
            <person name="Wade W."/>
            <person name="Hashim A."/>
        </authorList>
    </citation>
    <scope>NUCLEOTIDE SEQUENCE [LARGE SCALE GENOMIC DNA]</scope>
    <source>
        <strain evidence="1 2">P2318</strain>
    </source>
</reference>
<sequence length="48" mass="5390">MNLQVNAGIQNIFNAYQNDFDKGPDRDSGYIYGPSLPRSFFAGVKISY</sequence>
<comment type="caution">
    <text evidence="1">The sequence shown here is derived from an EMBL/GenBank/DDBJ whole genome shotgun (WGS) entry which is preliminary data.</text>
</comment>
<evidence type="ECO:0000313" key="2">
    <source>
        <dbReference type="Proteomes" id="UP000298073"/>
    </source>
</evidence>
<dbReference type="RefSeq" id="WP_135039322.1">
    <property type="nucleotide sequence ID" value="NZ_CABIXU010000091.1"/>
</dbReference>
<evidence type="ECO:0000313" key="1">
    <source>
        <dbReference type="EMBL" id="TFU45030.1"/>
    </source>
</evidence>
<protein>
    <submittedName>
        <fullName evidence="1">TonB-dependent receptor</fullName>
    </submittedName>
</protein>
<dbReference type="EMBL" id="SPPV01000079">
    <property type="protein sequence ID" value="TFU45030.1"/>
    <property type="molecule type" value="Genomic_DNA"/>
</dbReference>
<organism evidence="1 2">
    <name type="scientific">Bacteroides acidifaciens</name>
    <dbReference type="NCBI Taxonomy" id="85831"/>
    <lineage>
        <taxon>Bacteria</taxon>
        <taxon>Pseudomonadati</taxon>
        <taxon>Bacteroidota</taxon>
        <taxon>Bacteroidia</taxon>
        <taxon>Bacteroidales</taxon>
        <taxon>Bacteroidaceae</taxon>
        <taxon>Bacteroides</taxon>
    </lineage>
</organism>
<dbReference type="AlphaFoldDB" id="A0A7K3MKE7"/>
<accession>A0A7K3MKE7</accession>